<feature type="compositionally biased region" description="Gly residues" evidence="1">
    <location>
        <begin position="215"/>
        <end position="226"/>
    </location>
</feature>
<comment type="caution">
    <text evidence="2">The sequence shown here is derived from an EMBL/GenBank/DDBJ whole genome shotgun (WGS) entry which is preliminary data.</text>
</comment>
<sequence>MAAALQDHRAEGERPYVVAATGRAEGEARVVGVLLGPVEGRVEPGAERRVLQGVTGELPVGAVEDEGEQEQQAGRDEPGAGAGGRAARRDQGGEQGRGGDLVGGQTAAGAPAGQVARVRADEVGGEEAVPGLHGGTQPYRLVVDGRDGLADLVAGLRVGGDGGDECAEVGAVHLDAVGVEGRGDALGEVVHDDGGTAGRRGALPGQGAGQRLPGAGLGRYGAGQRGGLETRVGETEAQRVEVAHEAGVDDRDPLVRRHGGEERLCVTGVGGDPHVEAERPQIAFERRSGDRLTGEDGGRQTNSLPGC</sequence>
<dbReference type="EMBL" id="BJHY01000001">
    <property type="protein sequence ID" value="GDY78520.1"/>
    <property type="molecule type" value="Genomic_DNA"/>
</dbReference>
<dbReference type="Proteomes" id="UP000299211">
    <property type="component" value="Unassembled WGS sequence"/>
</dbReference>
<feature type="region of interest" description="Disordered" evidence="1">
    <location>
        <begin position="41"/>
        <end position="113"/>
    </location>
</feature>
<evidence type="ECO:0000313" key="2">
    <source>
        <dbReference type="EMBL" id="GDY78520.1"/>
    </source>
</evidence>
<feature type="compositionally biased region" description="Basic and acidic residues" evidence="1">
    <location>
        <begin position="41"/>
        <end position="50"/>
    </location>
</feature>
<organism evidence="2 3">
    <name type="scientific">Streptomyces avermitilis</name>
    <dbReference type="NCBI Taxonomy" id="33903"/>
    <lineage>
        <taxon>Bacteria</taxon>
        <taxon>Bacillati</taxon>
        <taxon>Actinomycetota</taxon>
        <taxon>Actinomycetes</taxon>
        <taxon>Kitasatosporales</taxon>
        <taxon>Streptomycetaceae</taxon>
        <taxon>Streptomyces</taxon>
    </lineage>
</organism>
<gene>
    <name evidence="2" type="ORF">SAV31267_080050</name>
</gene>
<evidence type="ECO:0000313" key="3">
    <source>
        <dbReference type="Proteomes" id="UP000299211"/>
    </source>
</evidence>
<reference evidence="2 3" key="1">
    <citation type="submission" date="2019-04" db="EMBL/GenBank/DDBJ databases">
        <title>Draft genome sequences of Streptomyces avermitilis ATCC 31267.</title>
        <authorList>
            <person name="Komaki H."/>
            <person name="Tamura T."/>
            <person name="Hosoyama A."/>
        </authorList>
    </citation>
    <scope>NUCLEOTIDE SEQUENCE [LARGE SCALE GENOMIC DNA]</scope>
    <source>
        <strain evidence="2 3">ATCC 31267</strain>
    </source>
</reference>
<evidence type="ECO:0000256" key="1">
    <source>
        <dbReference type="SAM" id="MobiDB-lite"/>
    </source>
</evidence>
<proteinExistence type="predicted"/>
<dbReference type="AlphaFoldDB" id="A0A4D4N217"/>
<protein>
    <submittedName>
        <fullName evidence="2">Uncharacterized protein</fullName>
    </submittedName>
</protein>
<feature type="compositionally biased region" description="Gly residues" evidence="1">
    <location>
        <begin position="93"/>
        <end position="102"/>
    </location>
</feature>
<accession>A0A4D4N217</accession>
<feature type="region of interest" description="Disordered" evidence="1">
    <location>
        <begin position="265"/>
        <end position="307"/>
    </location>
</feature>
<feature type="region of interest" description="Disordered" evidence="1">
    <location>
        <begin position="194"/>
        <end position="226"/>
    </location>
</feature>
<feature type="compositionally biased region" description="Basic and acidic residues" evidence="1">
    <location>
        <begin position="273"/>
        <end position="298"/>
    </location>
</feature>
<name>A0A4D4N217_STRAX</name>
<feature type="compositionally biased region" description="Low complexity" evidence="1">
    <location>
        <begin position="103"/>
        <end position="113"/>
    </location>
</feature>